<evidence type="ECO:0000256" key="10">
    <source>
        <dbReference type="HAMAP-Rule" id="MF_02019"/>
    </source>
</evidence>
<dbReference type="Pfam" id="PF02875">
    <property type="entry name" value="Mur_ligase_C"/>
    <property type="match status" value="1"/>
</dbReference>
<evidence type="ECO:0000256" key="6">
    <source>
        <dbReference type="ARBA" id="ARBA00022960"/>
    </source>
</evidence>
<keyword evidence="8 10" id="KW-0131">Cell cycle</keyword>
<feature type="binding site" evidence="10">
    <location>
        <begin position="108"/>
        <end position="114"/>
    </location>
    <ligand>
        <name>ATP</name>
        <dbReference type="ChEBI" id="CHEBI:30616"/>
    </ligand>
</feature>
<evidence type="ECO:0000256" key="5">
    <source>
        <dbReference type="ARBA" id="ARBA00022840"/>
    </source>
</evidence>
<evidence type="ECO:0000256" key="9">
    <source>
        <dbReference type="ARBA" id="ARBA00023316"/>
    </source>
</evidence>
<feature type="domain" description="Mur ligase C-terminal" evidence="13">
    <location>
        <begin position="309"/>
        <end position="442"/>
    </location>
</feature>
<keyword evidence="7 10" id="KW-0573">Peptidoglycan synthesis</keyword>
<dbReference type="Gene3D" id="3.40.1390.10">
    <property type="entry name" value="MurE/MurF, N-terminal domain"/>
    <property type="match status" value="1"/>
</dbReference>
<dbReference type="EC" id="6.3.2.10" evidence="10 11"/>
<dbReference type="SUPFAM" id="SSF63418">
    <property type="entry name" value="MurE/MurF N-terminal domain"/>
    <property type="match status" value="1"/>
</dbReference>
<organism evidence="15 16">
    <name type="scientific">Pseudolactococcus insecticola</name>
    <dbReference type="NCBI Taxonomy" id="2709158"/>
    <lineage>
        <taxon>Bacteria</taxon>
        <taxon>Bacillati</taxon>
        <taxon>Bacillota</taxon>
        <taxon>Bacilli</taxon>
        <taxon>Lactobacillales</taxon>
        <taxon>Streptococcaceae</taxon>
        <taxon>Pseudolactococcus</taxon>
    </lineage>
</organism>
<evidence type="ECO:0000256" key="7">
    <source>
        <dbReference type="ARBA" id="ARBA00022984"/>
    </source>
</evidence>
<dbReference type="SUPFAM" id="SSF53623">
    <property type="entry name" value="MurD-like peptide ligases, catalytic domain"/>
    <property type="match status" value="1"/>
</dbReference>
<dbReference type="InterPro" id="IPR013221">
    <property type="entry name" value="Mur_ligase_cen"/>
</dbReference>
<evidence type="ECO:0000259" key="12">
    <source>
        <dbReference type="Pfam" id="PF01225"/>
    </source>
</evidence>
<dbReference type="GO" id="GO:0009252">
    <property type="term" value="P:peptidoglycan biosynthetic process"/>
    <property type="evidence" value="ECO:0007669"/>
    <property type="project" value="UniProtKB-UniRule"/>
</dbReference>
<evidence type="ECO:0000256" key="11">
    <source>
        <dbReference type="RuleBase" id="RU004136"/>
    </source>
</evidence>
<evidence type="ECO:0000256" key="1">
    <source>
        <dbReference type="ARBA" id="ARBA00022490"/>
    </source>
</evidence>
<comment type="function">
    <text evidence="10 11">Involved in cell wall formation. Catalyzes the final step in the synthesis of UDP-N-acetylmuramoyl-pentapeptide, the precursor of murein.</text>
</comment>
<keyword evidence="9 10" id="KW-0961">Cell wall biogenesis/degradation</keyword>
<dbReference type="GO" id="GO:0008360">
    <property type="term" value="P:regulation of cell shape"/>
    <property type="evidence" value="ECO:0007669"/>
    <property type="project" value="UniProtKB-KW"/>
</dbReference>
<dbReference type="EMBL" id="BLLH01000004">
    <property type="protein sequence ID" value="GFH40541.1"/>
    <property type="molecule type" value="Genomic_DNA"/>
</dbReference>
<comment type="pathway">
    <text evidence="10 11">Cell wall biogenesis; peptidoglycan biosynthesis.</text>
</comment>
<comment type="subcellular location">
    <subcellularLocation>
        <location evidence="10 11">Cytoplasm</location>
    </subcellularLocation>
</comment>
<evidence type="ECO:0000259" key="13">
    <source>
        <dbReference type="Pfam" id="PF02875"/>
    </source>
</evidence>
<keyword evidence="6 10" id="KW-0133">Cell shape</keyword>
<dbReference type="UniPathway" id="UPA00219"/>
<keyword evidence="3 10" id="KW-0132">Cell division</keyword>
<evidence type="ECO:0000313" key="15">
    <source>
        <dbReference type="EMBL" id="GFH40541.1"/>
    </source>
</evidence>
<dbReference type="GO" id="GO:0047480">
    <property type="term" value="F:UDP-N-acetylmuramoyl-tripeptide-D-alanyl-D-alanine ligase activity"/>
    <property type="evidence" value="ECO:0007669"/>
    <property type="project" value="UniProtKB-UniRule"/>
</dbReference>
<dbReference type="InterPro" id="IPR036565">
    <property type="entry name" value="Mur-like_cat_sf"/>
</dbReference>
<dbReference type="Pfam" id="PF01225">
    <property type="entry name" value="Mur_ligase"/>
    <property type="match status" value="1"/>
</dbReference>
<comment type="catalytic activity">
    <reaction evidence="10">
        <text>UDP-N-acetyl-alpha-D-muramoyl-L-alanyl-gamma-D-glutamyl-L-lysine + D-alanyl-D-alanine + ATP = UDP-N-acetyl-alpha-D-muramoyl-L-alanyl-gamma-D-glutamyl-L-lysyl-D-alanyl-D-alanine + ADP + phosphate + H(+)</text>
        <dbReference type="Rhea" id="RHEA:16085"/>
        <dbReference type="ChEBI" id="CHEBI:15378"/>
        <dbReference type="ChEBI" id="CHEBI:30616"/>
        <dbReference type="ChEBI" id="CHEBI:43474"/>
        <dbReference type="ChEBI" id="CHEBI:57822"/>
        <dbReference type="ChEBI" id="CHEBI:70758"/>
        <dbReference type="ChEBI" id="CHEBI:83903"/>
        <dbReference type="ChEBI" id="CHEBI:456216"/>
        <dbReference type="EC" id="6.3.2.10"/>
    </reaction>
</comment>
<dbReference type="PANTHER" id="PTHR43024:SF1">
    <property type="entry name" value="UDP-N-ACETYLMURAMOYL-TRIPEPTIDE--D-ALANYL-D-ALANINE LIGASE"/>
    <property type="match status" value="1"/>
</dbReference>
<keyword evidence="4 10" id="KW-0547">Nucleotide-binding</keyword>
<comment type="caution">
    <text evidence="15">The sequence shown here is derived from an EMBL/GenBank/DDBJ whole genome shotgun (WGS) entry which is preliminary data.</text>
</comment>
<accession>A0A6A0B7W1</accession>
<feature type="domain" description="Mur ligase N-terminal catalytic" evidence="12">
    <location>
        <begin position="29"/>
        <end position="72"/>
    </location>
</feature>
<feature type="domain" description="Mur ligase central" evidence="14">
    <location>
        <begin position="106"/>
        <end position="285"/>
    </location>
</feature>
<keyword evidence="5 10" id="KW-0067">ATP-binding</keyword>
<dbReference type="PANTHER" id="PTHR43024">
    <property type="entry name" value="UDP-N-ACETYLMURAMOYL-TRIPEPTIDE--D-ALANYL-D-ALANINE LIGASE"/>
    <property type="match status" value="1"/>
</dbReference>
<dbReference type="GO" id="GO:0051301">
    <property type="term" value="P:cell division"/>
    <property type="evidence" value="ECO:0007669"/>
    <property type="project" value="UniProtKB-KW"/>
</dbReference>
<dbReference type="InterPro" id="IPR004101">
    <property type="entry name" value="Mur_ligase_C"/>
</dbReference>
<sequence length="459" mass="50853">MNLTLHELASAVSAINDVTKYADVKLNDIEFDSRLIKPGDIFLALKGERDGHDFIDVALKNGASAVITSRTLSDEIPQVVVADTLKAFQDLASYYLEKEQPDVIAITGSNGKTTTKDMTAQILATTYKTYKTQGNYNNEIGLPYTVLHMPESTEKLVLEMGQDHMGDIHLLSTLVRPKLAVITLIGESHLEFFGSRDKIAEGKMQIVDGLVDDGELIAPANKLINRYLPENQAITRFGEDADIYLSALYEHKDYLTFSVNFLDEDLTIPVPGKFNATNAMVAAYIGKHEGVSQANIKQALAKLELTKNRVEWRKASNGADILSDVYNANPTAMRLILETFQEIPANQENGKKIAVLADMKELGEASASLHAGMLTAINPEKLDMLYLYGEEMLPLAELVVDIFPRDTVKYFYKDDKIDEQNAMILSLLENLGAHDQILLKGSNSMRLAEVVKALENHTK</sequence>
<evidence type="ECO:0000256" key="8">
    <source>
        <dbReference type="ARBA" id="ARBA00023306"/>
    </source>
</evidence>
<dbReference type="InterPro" id="IPR035911">
    <property type="entry name" value="MurE/MurF_N"/>
</dbReference>
<dbReference type="InterPro" id="IPR000713">
    <property type="entry name" value="Mur_ligase_N"/>
</dbReference>
<reference evidence="15 16" key="1">
    <citation type="submission" date="2020-02" db="EMBL/GenBank/DDBJ databases">
        <title>Draft genome sequence of Lactococcus sp. Hs20B0-1.</title>
        <authorList>
            <person name="Noda S."/>
            <person name="Yuki M."/>
            <person name="Ohkuma M."/>
        </authorList>
    </citation>
    <scope>NUCLEOTIDE SEQUENCE [LARGE SCALE GENOMIC DNA]</scope>
    <source>
        <strain evidence="15 16">Hs20B0-1</strain>
    </source>
</reference>
<dbReference type="InterPro" id="IPR051046">
    <property type="entry name" value="MurCDEF_CellWall_CoF430Synth"/>
</dbReference>
<dbReference type="GO" id="GO:0071555">
    <property type="term" value="P:cell wall organization"/>
    <property type="evidence" value="ECO:0007669"/>
    <property type="project" value="UniProtKB-KW"/>
</dbReference>
<dbReference type="Pfam" id="PF08245">
    <property type="entry name" value="Mur_ligase_M"/>
    <property type="match status" value="1"/>
</dbReference>
<dbReference type="HAMAP" id="MF_02019">
    <property type="entry name" value="MurF"/>
    <property type="match status" value="1"/>
</dbReference>
<evidence type="ECO:0000256" key="2">
    <source>
        <dbReference type="ARBA" id="ARBA00022598"/>
    </source>
</evidence>
<dbReference type="Gene3D" id="3.40.1190.10">
    <property type="entry name" value="Mur-like, catalytic domain"/>
    <property type="match status" value="1"/>
</dbReference>
<dbReference type="SUPFAM" id="SSF53244">
    <property type="entry name" value="MurD-like peptide ligases, peptide-binding domain"/>
    <property type="match status" value="1"/>
</dbReference>
<dbReference type="Gene3D" id="3.90.190.20">
    <property type="entry name" value="Mur ligase, C-terminal domain"/>
    <property type="match status" value="1"/>
</dbReference>
<dbReference type="InterPro" id="IPR036615">
    <property type="entry name" value="Mur_ligase_C_dom_sf"/>
</dbReference>
<dbReference type="RefSeq" id="WP_172356166.1">
    <property type="nucleotide sequence ID" value="NZ_BLLH01000004.1"/>
</dbReference>
<gene>
    <name evidence="10 15" type="primary">murF</name>
    <name evidence="15" type="ORF">Hs20B_09390</name>
</gene>
<dbReference type="InterPro" id="IPR005863">
    <property type="entry name" value="UDP-N-AcMur_synth"/>
</dbReference>
<evidence type="ECO:0000256" key="3">
    <source>
        <dbReference type="ARBA" id="ARBA00022618"/>
    </source>
</evidence>
<dbReference type="AlphaFoldDB" id="A0A6A0B7W1"/>
<protein>
    <recommendedName>
        <fullName evidence="10 11">UDP-N-acetylmuramoyl-tripeptide--D-alanyl-D-alanine ligase</fullName>
        <ecNumber evidence="10 11">6.3.2.10</ecNumber>
    </recommendedName>
    <alternativeName>
        <fullName evidence="10">D-alanyl-D-alanine-adding enzyme</fullName>
    </alternativeName>
</protein>
<keyword evidence="16" id="KW-1185">Reference proteome</keyword>
<dbReference type="Proteomes" id="UP000475928">
    <property type="component" value="Unassembled WGS sequence"/>
</dbReference>
<dbReference type="GO" id="GO:0005524">
    <property type="term" value="F:ATP binding"/>
    <property type="evidence" value="ECO:0007669"/>
    <property type="project" value="UniProtKB-UniRule"/>
</dbReference>
<evidence type="ECO:0000259" key="14">
    <source>
        <dbReference type="Pfam" id="PF08245"/>
    </source>
</evidence>
<evidence type="ECO:0000256" key="4">
    <source>
        <dbReference type="ARBA" id="ARBA00022741"/>
    </source>
</evidence>
<keyword evidence="1 10" id="KW-0963">Cytoplasm</keyword>
<proteinExistence type="inferred from homology"/>
<dbReference type="NCBIfam" id="TIGR01143">
    <property type="entry name" value="murF"/>
    <property type="match status" value="1"/>
</dbReference>
<name>A0A6A0B7W1_9LACT</name>
<keyword evidence="2 10" id="KW-0436">Ligase</keyword>
<evidence type="ECO:0000313" key="16">
    <source>
        <dbReference type="Proteomes" id="UP000475928"/>
    </source>
</evidence>
<dbReference type="GO" id="GO:0005737">
    <property type="term" value="C:cytoplasm"/>
    <property type="evidence" value="ECO:0007669"/>
    <property type="project" value="UniProtKB-SubCell"/>
</dbReference>
<comment type="catalytic activity">
    <reaction evidence="11">
        <text>D-alanyl-D-alanine + UDP-N-acetyl-alpha-D-muramoyl-L-alanyl-gamma-D-glutamyl-meso-2,6-diaminopimelate + ATP = UDP-N-acetyl-alpha-D-muramoyl-L-alanyl-gamma-D-glutamyl-meso-2,6-diaminopimeloyl-D-alanyl-D-alanine + ADP + phosphate + H(+)</text>
        <dbReference type="Rhea" id="RHEA:28374"/>
        <dbReference type="ChEBI" id="CHEBI:15378"/>
        <dbReference type="ChEBI" id="CHEBI:30616"/>
        <dbReference type="ChEBI" id="CHEBI:43474"/>
        <dbReference type="ChEBI" id="CHEBI:57822"/>
        <dbReference type="ChEBI" id="CHEBI:61386"/>
        <dbReference type="ChEBI" id="CHEBI:83905"/>
        <dbReference type="ChEBI" id="CHEBI:456216"/>
        <dbReference type="EC" id="6.3.2.10"/>
    </reaction>
</comment>
<comment type="similarity">
    <text evidence="10">Belongs to the MurCDEF family. MurF subfamily.</text>
</comment>